<keyword evidence="2" id="KW-0540">Nuclease</keyword>
<reference evidence="2 3" key="1">
    <citation type="journal article" date="2019" name="Int. J. Syst. Evol. Microbiol.">
        <title>The Global Catalogue of Microorganisms (GCM) 10K type strain sequencing project: providing services to taxonomists for standard genome sequencing and annotation.</title>
        <authorList>
            <consortium name="The Broad Institute Genomics Platform"/>
            <consortium name="The Broad Institute Genome Sequencing Center for Infectious Disease"/>
            <person name="Wu L."/>
            <person name="Ma J."/>
        </authorList>
    </citation>
    <scope>NUCLEOTIDE SEQUENCE [LARGE SCALE GENOMIC DNA]</scope>
    <source>
        <strain evidence="2 3">JCM 15749</strain>
    </source>
</reference>
<keyword evidence="2" id="KW-0255">Endonuclease</keyword>
<sequence>MDIGESTSEEAMTAATRAVARAEAVQYCSMLAFRDAEEARISRLDGSMRQLVERSAIPMSIGQAMGLSENQVWSRLAIADRMVAHAPACWAAFCDGVIDAARVREISAGLDRLEREESWQRLDETVLAYATTHTTAELRSWIKRFVTRVEPDEALERAEKAREQRYVALHHLEDGMSWLSAYLPSHQAAAVMKRLDRAARIPVDDEDDRTLPQRTADLFVSWLTHGETTDLPTVTGDIAVTIEADVLTGLIDGHAGSSDGEWSAPTSWILDDLDPDDTFWHRIITDPVHGNTLAHDYVGRFAPETLAKAIRFRDGVCRAPGCRVPAERCDLDHREPWPTGPTNGDNMWALCRRHHSMKGHDVLRWILPTGRTVAA</sequence>
<keyword evidence="2" id="KW-0378">Hydrolase</keyword>
<evidence type="ECO:0000313" key="3">
    <source>
        <dbReference type="Proteomes" id="UP001501480"/>
    </source>
</evidence>
<dbReference type="RefSeq" id="WP_344327110.1">
    <property type="nucleotide sequence ID" value="NZ_BAAAPY010000005.1"/>
</dbReference>
<gene>
    <name evidence="2" type="ORF">GCM10009821_17660</name>
</gene>
<organism evidence="2 3">
    <name type="scientific">Aeromicrobium halocynthiae</name>
    <dbReference type="NCBI Taxonomy" id="560557"/>
    <lineage>
        <taxon>Bacteria</taxon>
        <taxon>Bacillati</taxon>
        <taxon>Actinomycetota</taxon>
        <taxon>Actinomycetes</taxon>
        <taxon>Propionibacteriales</taxon>
        <taxon>Nocardioidaceae</taxon>
        <taxon>Aeromicrobium</taxon>
    </lineage>
</organism>
<protein>
    <submittedName>
        <fullName evidence="2">HNH endonuclease signature motif containing protein</fullName>
    </submittedName>
</protein>
<dbReference type="InterPro" id="IPR003615">
    <property type="entry name" value="HNH_nuc"/>
</dbReference>
<dbReference type="GO" id="GO:0004519">
    <property type="term" value="F:endonuclease activity"/>
    <property type="evidence" value="ECO:0007669"/>
    <property type="project" value="UniProtKB-KW"/>
</dbReference>
<evidence type="ECO:0000259" key="1">
    <source>
        <dbReference type="SMART" id="SM00507"/>
    </source>
</evidence>
<accession>A0ABN2VZ57</accession>
<feature type="domain" description="HNH nuclease" evidence="1">
    <location>
        <begin position="305"/>
        <end position="356"/>
    </location>
</feature>
<name>A0ABN2VZ57_9ACTN</name>
<dbReference type="Gene3D" id="1.10.30.50">
    <property type="match status" value="1"/>
</dbReference>
<dbReference type="SMART" id="SM00507">
    <property type="entry name" value="HNHc"/>
    <property type="match status" value="1"/>
</dbReference>
<keyword evidence="3" id="KW-1185">Reference proteome</keyword>
<dbReference type="EMBL" id="BAAAPY010000005">
    <property type="protein sequence ID" value="GAA2078304.1"/>
    <property type="molecule type" value="Genomic_DNA"/>
</dbReference>
<evidence type="ECO:0000313" key="2">
    <source>
        <dbReference type="EMBL" id="GAA2078304.1"/>
    </source>
</evidence>
<dbReference type="Proteomes" id="UP001501480">
    <property type="component" value="Unassembled WGS sequence"/>
</dbReference>
<proteinExistence type="predicted"/>
<dbReference type="CDD" id="cd00085">
    <property type="entry name" value="HNHc"/>
    <property type="match status" value="1"/>
</dbReference>
<comment type="caution">
    <text evidence="2">The sequence shown here is derived from an EMBL/GenBank/DDBJ whole genome shotgun (WGS) entry which is preliminary data.</text>
</comment>
<dbReference type="Pfam" id="PF02720">
    <property type="entry name" value="DUF222"/>
    <property type="match status" value="1"/>
</dbReference>
<dbReference type="InterPro" id="IPR003870">
    <property type="entry name" value="DUF222"/>
</dbReference>